<proteinExistence type="predicted"/>
<dbReference type="Gramene" id="PRQ28614">
    <property type="protein sequence ID" value="PRQ28614"/>
    <property type="gene ID" value="RchiOBHm_Chr5g0004911"/>
</dbReference>
<dbReference type="EMBL" id="PDCK01000043">
    <property type="protein sequence ID" value="PRQ28614.1"/>
    <property type="molecule type" value="Genomic_DNA"/>
</dbReference>
<organism evidence="1 2">
    <name type="scientific">Rosa chinensis</name>
    <name type="common">China rose</name>
    <dbReference type="NCBI Taxonomy" id="74649"/>
    <lineage>
        <taxon>Eukaryota</taxon>
        <taxon>Viridiplantae</taxon>
        <taxon>Streptophyta</taxon>
        <taxon>Embryophyta</taxon>
        <taxon>Tracheophyta</taxon>
        <taxon>Spermatophyta</taxon>
        <taxon>Magnoliopsida</taxon>
        <taxon>eudicotyledons</taxon>
        <taxon>Gunneridae</taxon>
        <taxon>Pentapetalae</taxon>
        <taxon>rosids</taxon>
        <taxon>fabids</taxon>
        <taxon>Rosales</taxon>
        <taxon>Rosaceae</taxon>
        <taxon>Rosoideae</taxon>
        <taxon>Rosoideae incertae sedis</taxon>
        <taxon>Rosa</taxon>
    </lineage>
</organism>
<protein>
    <submittedName>
        <fullName evidence="1">Uncharacterized protein</fullName>
    </submittedName>
</protein>
<accession>A0A2P6Q382</accession>
<dbReference type="AlphaFoldDB" id="A0A2P6Q382"/>
<evidence type="ECO:0000313" key="2">
    <source>
        <dbReference type="Proteomes" id="UP000238479"/>
    </source>
</evidence>
<evidence type="ECO:0000313" key="1">
    <source>
        <dbReference type="EMBL" id="PRQ28614.1"/>
    </source>
</evidence>
<dbReference type="OMA" id="QHRFHLL"/>
<gene>
    <name evidence="1" type="ORF">RchiOBHm_Chr5g0004911</name>
</gene>
<dbReference type="Proteomes" id="UP000238479">
    <property type="component" value="Chromosome 5"/>
</dbReference>
<keyword evidence="2" id="KW-1185">Reference proteome</keyword>
<sequence>MISNFYVRQSQDDFKVVDNSMQAHFNGKTEFILLHNSFPQIPQHRFHLLDYSQLKNARINKTDLLTGKFTNFS</sequence>
<comment type="caution">
    <text evidence="1">The sequence shown here is derived from an EMBL/GenBank/DDBJ whole genome shotgun (WGS) entry which is preliminary data.</text>
</comment>
<name>A0A2P6Q382_ROSCH</name>
<reference evidence="1 2" key="1">
    <citation type="journal article" date="2018" name="Nat. Genet.">
        <title>The Rosa genome provides new insights in the design of modern roses.</title>
        <authorList>
            <person name="Bendahmane M."/>
        </authorList>
    </citation>
    <scope>NUCLEOTIDE SEQUENCE [LARGE SCALE GENOMIC DNA]</scope>
    <source>
        <strain evidence="2">cv. Old Blush</strain>
    </source>
</reference>